<dbReference type="SUPFAM" id="SSF54593">
    <property type="entry name" value="Glyoxalase/Bleomycin resistance protein/Dihydroxybiphenyl dioxygenase"/>
    <property type="match status" value="1"/>
</dbReference>
<keyword evidence="2" id="KW-1185">Reference proteome</keyword>
<name>A0A7D6VB16_9NOCA</name>
<reference evidence="1 2" key="1">
    <citation type="submission" date="2020-07" db="EMBL/GenBank/DDBJ databases">
        <authorList>
            <person name="Zhuang K."/>
            <person name="Ran Y."/>
        </authorList>
    </citation>
    <scope>NUCLEOTIDE SEQUENCE [LARGE SCALE GENOMIC DNA]</scope>
    <source>
        <strain evidence="1 2">WCH-YHL-001</strain>
    </source>
</reference>
<dbReference type="InterPro" id="IPR029068">
    <property type="entry name" value="Glyas_Bleomycin-R_OHBP_Dase"/>
</dbReference>
<accession>A0A7D6VB16</accession>
<dbReference type="RefSeq" id="WP_181579123.1">
    <property type="nucleotide sequence ID" value="NZ_CP059399.1"/>
</dbReference>
<dbReference type="AlphaFoldDB" id="A0A7D6VB16"/>
<protein>
    <submittedName>
        <fullName evidence="1">Glyoxalase</fullName>
    </submittedName>
</protein>
<gene>
    <name evidence="1" type="ORF">H0264_21025</name>
</gene>
<organism evidence="1 2">
    <name type="scientific">Nocardia huaxiensis</name>
    <dbReference type="NCBI Taxonomy" id="2755382"/>
    <lineage>
        <taxon>Bacteria</taxon>
        <taxon>Bacillati</taxon>
        <taxon>Actinomycetota</taxon>
        <taxon>Actinomycetes</taxon>
        <taxon>Mycobacteriales</taxon>
        <taxon>Nocardiaceae</taxon>
        <taxon>Nocardia</taxon>
    </lineage>
</organism>
<evidence type="ECO:0000313" key="1">
    <source>
        <dbReference type="EMBL" id="QLY27915.1"/>
    </source>
</evidence>
<dbReference type="EMBL" id="CP059399">
    <property type="protein sequence ID" value="QLY27915.1"/>
    <property type="molecule type" value="Genomic_DNA"/>
</dbReference>
<evidence type="ECO:0000313" key="2">
    <source>
        <dbReference type="Proteomes" id="UP000515512"/>
    </source>
</evidence>
<dbReference type="Gene3D" id="3.10.180.10">
    <property type="entry name" value="2,3-Dihydroxybiphenyl 1,2-Dioxygenase, domain 1"/>
    <property type="match status" value="1"/>
</dbReference>
<dbReference type="Proteomes" id="UP000515512">
    <property type="component" value="Chromosome"/>
</dbReference>
<proteinExistence type="predicted"/>
<dbReference type="KEGG" id="nhu:H0264_21025"/>
<sequence>MAATSIPVLWGGDLPATLDFYRTLGYEVTYEQTRPYTAGMVTRDGFSVYFGPTPKDFDNAEQAYISALVIVDEVESWHQEFTASLRARYGRIPARGIPRITRFRPGQTRFTVVDPVGNSIIYIQRDEPDPEYGGARSLEGLARVMDNARIFRDSKNDDANAVRVLETGLRRFAATAPALDRARALAMLAEIAIAAEDSARVAELGTRMAELDLSAEDRAALAAELQALTALESWLTDES</sequence>